<proteinExistence type="predicted"/>
<evidence type="ECO:0000256" key="1">
    <source>
        <dbReference type="SAM" id="MobiDB-lite"/>
    </source>
</evidence>
<sequence length="47" mass="5161">MQVFTCIIHHKIKAAASAVSLFDREGDVVETGKGQPSPHDVKIDNRN</sequence>
<evidence type="ECO:0000313" key="3">
    <source>
        <dbReference type="Proteomes" id="UP001549320"/>
    </source>
</evidence>
<organism evidence="2 3">
    <name type="scientific">Ottowia thiooxydans</name>
    <dbReference type="NCBI Taxonomy" id="219182"/>
    <lineage>
        <taxon>Bacteria</taxon>
        <taxon>Pseudomonadati</taxon>
        <taxon>Pseudomonadota</taxon>
        <taxon>Betaproteobacteria</taxon>
        <taxon>Burkholderiales</taxon>
        <taxon>Comamonadaceae</taxon>
        <taxon>Ottowia</taxon>
    </lineage>
</organism>
<evidence type="ECO:0000313" key="2">
    <source>
        <dbReference type="EMBL" id="MET4575600.1"/>
    </source>
</evidence>
<accession>A0ABV2Q3K7</accession>
<comment type="caution">
    <text evidence="2">The sequence shown here is derived from an EMBL/GenBank/DDBJ whole genome shotgun (WGS) entry which is preliminary data.</text>
</comment>
<reference evidence="2 3" key="1">
    <citation type="submission" date="2024-06" db="EMBL/GenBank/DDBJ databases">
        <title>Sorghum-associated microbial communities from plants grown in Nebraska, USA.</title>
        <authorList>
            <person name="Schachtman D."/>
        </authorList>
    </citation>
    <scope>NUCLEOTIDE SEQUENCE [LARGE SCALE GENOMIC DNA]</scope>
    <source>
        <strain evidence="2 3">2709</strain>
    </source>
</reference>
<protein>
    <submittedName>
        <fullName evidence="2">Uncharacterized protein</fullName>
    </submittedName>
</protein>
<dbReference type="Proteomes" id="UP001549320">
    <property type="component" value="Unassembled WGS sequence"/>
</dbReference>
<dbReference type="EMBL" id="JBEPSH010000001">
    <property type="protein sequence ID" value="MET4575600.1"/>
    <property type="molecule type" value="Genomic_DNA"/>
</dbReference>
<feature type="region of interest" description="Disordered" evidence="1">
    <location>
        <begin position="28"/>
        <end position="47"/>
    </location>
</feature>
<keyword evidence="3" id="KW-1185">Reference proteome</keyword>
<name>A0ABV2Q3K7_9BURK</name>
<gene>
    <name evidence="2" type="ORF">ABIE13_000697</name>
</gene>